<comment type="caution">
    <text evidence="2">The sequence shown here is derived from an EMBL/GenBank/DDBJ whole genome shotgun (WGS) entry which is preliminary data.</text>
</comment>
<accession>A0A5B0KNU9</accession>
<evidence type="ECO:0008006" key="4">
    <source>
        <dbReference type="Google" id="ProtNLM"/>
    </source>
</evidence>
<name>A0A5B0KNU9_9PROT</name>
<dbReference type="EMBL" id="VEWN01000025">
    <property type="protein sequence ID" value="KAA1052524.1"/>
    <property type="molecule type" value="Genomic_DNA"/>
</dbReference>
<evidence type="ECO:0000256" key="1">
    <source>
        <dbReference type="SAM" id="Coils"/>
    </source>
</evidence>
<evidence type="ECO:0000313" key="2">
    <source>
        <dbReference type="EMBL" id="KAA1052524.1"/>
    </source>
</evidence>
<feature type="coiled-coil region" evidence="1">
    <location>
        <begin position="212"/>
        <end position="262"/>
    </location>
</feature>
<dbReference type="RefSeq" id="WP_149651707.1">
    <property type="nucleotide sequence ID" value="NZ_VEWN01000025.1"/>
</dbReference>
<gene>
    <name evidence="2" type="ORF">FH063_004201</name>
</gene>
<proteinExistence type="predicted"/>
<reference evidence="2 3" key="1">
    <citation type="submission" date="2019-07" db="EMBL/GenBank/DDBJ databases">
        <title>Genome sequencing of the stress-tolerant strain Azospirillum brasilense Az19.</title>
        <authorList>
            <person name="Maroniche G.A."/>
            <person name="Garcia J.E."/>
            <person name="Pagnussat L."/>
            <person name="Amenta M."/>
            <person name="Creus C.M."/>
        </authorList>
    </citation>
    <scope>NUCLEOTIDE SEQUENCE [LARGE SCALE GENOMIC DNA]</scope>
    <source>
        <strain evidence="2 3">Az19</strain>
    </source>
</reference>
<keyword evidence="1" id="KW-0175">Coiled coil</keyword>
<protein>
    <recommendedName>
        <fullName evidence="4">Rad50/SbcC-type AAA domain-containing protein</fullName>
    </recommendedName>
</protein>
<evidence type="ECO:0000313" key="3">
    <source>
        <dbReference type="Proteomes" id="UP000325333"/>
    </source>
</evidence>
<dbReference type="AlphaFoldDB" id="A0A5B0KNU9"/>
<dbReference type="InterPro" id="IPR027417">
    <property type="entry name" value="P-loop_NTPase"/>
</dbReference>
<sequence length="276" mass="31276">MRIKRLYTEPATIDPITFERGVNFILGEGDYTSSKNNGVGKSLCIEFLNFSLLKRKADSRVAKIPKDRFDPATFICVDFELNGDQYTIKRSLDESEQPRISVSGQETIYAKLEDATNFLTGRMFPGLNDTSVGFREILGPLIRDERSEFKSIVAAYDTKARVPDNYAPHLMLLGIDLNIYRSIKVILKELEAIAAEEGRIKESVQLVRQKDFKEARSDLNALEEEVETIREGIDALESAPAYDVVRGEILDIEDKMADLRRRKSTDQNLAFIDSSH</sequence>
<dbReference type="Proteomes" id="UP000325333">
    <property type="component" value="Unassembled WGS sequence"/>
</dbReference>
<organism evidence="2 3">
    <name type="scientific">Azospirillum argentinense</name>
    <dbReference type="NCBI Taxonomy" id="2970906"/>
    <lineage>
        <taxon>Bacteria</taxon>
        <taxon>Pseudomonadati</taxon>
        <taxon>Pseudomonadota</taxon>
        <taxon>Alphaproteobacteria</taxon>
        <taxon>Rhodospirillales</taxon>
        <taxon>Azospirillaceae</taxon>
        <taxon>Azospirillum</taxon>
    </lineage>
</organism>
<dbReference type="Gene3D" id="3.40.50.300">
    <property type="entry name" value="P-loop containing nucleotide triphosphate hydrolases"/>
    <property type="match status" value="1"/>
</dbReference>